<evidence type="ECO:0000313" key="3">
    <source>
        <dbReference type="Proteomes" id="UP000029424"/>
    </source>
</evidence>
<dbReference type="Gene3D" id="3.40.630.30">
    <property type="match status" value="1"/>
</dbReference>
<dbReference type="RefSeq" id="WP_010112045.1">
    <property type="nucleotide sequence ID" value="NZ_CP008726.1"/>
</dbReference>
<name>A0AAI8FLJ1_9BURK</name>
<dbReference type="GO" id="GO:0016747">
    <property type="term" value="F:acyltransferase activity, transferring groups other than amino-acyl groups"/>
    <property type="evidence" value="ECO:0007669"/>
    <property type="project" value="InterPro"/>
</dbReference>
<proteinExistence type="predicted"/>
<dbReference type="InterPro" id="IPR016181">
    <property type="entry name" value="Acyl_CoA_acyltransferase"/>
</dbReference>
<dbReference type="PROSITE" id="PS51186">
    <property type="entry name" value="GNAT"/>
    <property type="match status" value="1"/>
</dbReference>
<evidence type="ECO:0000313" key="2">
    <source>
        <dbReference type="EMBL" id="AIO64835.1"/>
    </source>
</evidence>
<dbReference type="EMBL" id="CP008726">
    <property type="protein sequence ID" value="AIO64835.1"/>
    <property type="molecule type" value="Genomic_DNA"/>
</dbReference>
<reference evidence="2 3" key="1">
    <citation type="submission" date="2014-06" db="EMBL/GenBank/DDBJ databases">
        <authorList>
            <person name="Bishop-Lilly K.A."/>
            <person name="Broomall S.M."/>
            <person name="Chain P.S."/>
            <person name="Chertkov O."/>
            <person name="Coyne S.R."/>
            <person name="Daligault H.E."/>
            <person name="Davenport K.W."/>
            <person name="Erkkila T."/>
            <person name="Frey K.G."/>
            <person name="Gibbons H.S."/>
            <person name="Gu W."/>
            <person name="Jaissle J."/>
            <person name="Johnson S.L."/>
            <person name="Koroleva G.I."/>
            <person name="Ladner J.T."/>
            <person name="Lo C.-C."/>
            <person name="Minogue T.D."/>
            <person name="Munk C."/>
            <person name="Palacios G.F."/>
            <person name="Redden C.L."/>
            <person name="Rosenzweig C.N."/>
            <person name="Scholz M.B."/>
            <person name="Teshima H."/>
            <person name="Xu Y."/>
        </authorList>
    </citation>
    <scope>NUCLEOTIDE SEQUENCE [LARGE SCALE GENOMIC DNA]</scope>
    <source>
        <strain evidence="2 3">EO147</strain>
    </source>
</reference>
<keyword evidence="3" id="KW-1185">Reference proteome</keyword>
<organism evidence="2 3">
    <name type="scientific">Burkholderia oklahomensis</name>
    <dbReference type="NCBI Taxonomy" id="342113"/>
    <lineage>
        <taxon>Bacteria</taxon>
        <taxon>Pseudomonadati</taxon>
        <taxon>Pseudomonadota</taxon>
        <taxon>Betaproteobacteria</taxon>
        <taxon>Burkholderiales</taxon>
        <taxon>Burkholderiaceae</taxon>
        <taxon>Burkholderia</taxon>
        <taxon>pseudomallei group</taxon>
    </lineage>
</organism>
<dbReference type="InterPro" id="IPR000182">
    <property type="entry name" value="GNAT_dom"/>
</dbReference>
<dbReference type="SUPFAM" id="SSF55729">
    <property type="entry name" value="Acyl-CoA N-acyltransferases (Nat)"/>
    <property type="match status" value="1"/>
</dbReference>
<accession>A0AAI8FLJ1</accession>
<gene>
    <name evidence="2" type="ORF">DM82_1466</name>
</gene>
<dbReference type="KEGG" id="bok:DM82_1466"/>
<sequence>MIDALRKDDALTLGLVAVDDDAIVGHIAFPPVLNDGKRLDWYALAPLAVRPDRQNAGVDGVLAREGLDRLRLLGAHGCVVLGHPDHYGRFGFIARAALSLADVPPEYFIARSFTTDLPWGAVTFHATFSDESRQVRTFVI</sequence>
<evidence type="ECO:0000259" key="1">
    <source>
        <dbReference type="PROSITE" id="PS51186"/>
    </source>
</evidence>
<protein>
    <submittedName>
        <fullName evidence="2">Acetyltransferase</fullName>
    </submittedName>
</protein>
<dbReference type="CDD" id="cd04301">
    <property type="entry name" value="NAT_SF"/>
    <property type="match status" value="1"/>
</dbReference>
<dbReference type="AlphaFoldDB" id="A0AAI8FLJ1"/>
<feature type="domain" description="N-acetyltransferase" evidence="1">
    <location>
        <begin position="1"/>
        <end position="114"/>
    </location>
</feature>
<dbReference type="Proteomes" id="UP000029424">
    <property type="component" value="Chromosome 1"/>
</dbReference>